<evidence type="ECO:0000256" key="1">
    <source>
        <dbReference type="PROSITE-ProRule" id="PRU00339"/>
    </source>
</evidence>
<dbReference type="EMBL" id="SHKW01000001">
    <property type="protein sequence ID" value="RZU42081.1"/>
    <property type="molecule type" value="Genomic_DNA"/>
</dbReference>
<evidence type="ECO:0000256" key="2">
    <source>
        <dbReference type="SAM" id="Coils"/>
    </source>
</evidence>
<dbReference type="PROSITE" id="PS50005">
    <property type="entry name" value="TPR"/>
    <property type="match status" value="1"/>
</dbReference>
<dbReference type="AlphaFoldDB" id="A0A4Q7YXX5"/>
<feature type="coiled-coil region" evidence="2">
    <location>
        <begin position="422"/>
        <end position="449"/>
    </location>
</feature>
<dbReference type="SUPFAM" id="SSF48452">
    <property type="entry name" value="TPR-like"/>
    <property type="match status" value="1"/>
</dbReference>
<organism evidence="4 5">
    <name type="scientific">Edaphobacter modestus</name>
    <dbReference type="NCBI Taxonomy" id="388466"/>
    <lineage>
        <taxon>Bacteria</taxon>
        <taxon>Pseudomonadati</taxon>
        <taxon>Acidobacteriota</taxon>
        <taxon>Terriglobia</taxon>
        <taxon>Terriglobales</taxon>
        <taxon>Acidobacteriaceae</taxon>
        <taxon>Edaphobacter</taxon>
    </lineage>
</organism>
<keyword evidence="2" id="KW-0175">Coiled coil</keyword>
<name>A0A4Q7YXX5_9BACT</name>
<dbReference type="SMART" id="SM00028">
    <property type="entry name" value="TPR"/>
    <property type="match status" value="3"/>
</dbReference>
<dbReference type="InterPro" id="IPR011990">
    <property type="entry name" value="TPR-like_helical_dom_sf"/>
</dbReference>
<evidence type="ECO:0000313" key="5">
    <source>
        <dbReference type="Proteomes" id="UP000292958"/>
    </source>
</evidence>
<dbReference type="PANTHER" id="PTHR45588">
    <property type="entry name" value="TPR DOMAIN-CONTAINING PROTEIN"/>
    <property type="match status" value="1"/>
</dbReference>
<protein>
    <recommendedName>
        <fullName evidence="6">Tetratricopeptide repeat protein</fullName>
    </recommendedName>
</protein>
<feature type="chain" id="PRO_5020994929" description="Tetratricopeptide repeat protein" evidence="3">
    <location>
        <begin position="17"/>
        <end position="546"/>
    </location>
</feature>
<dbReference type="InterPro" id="IPR019734">
    <property type="entry name" value="TPR_rpt"/>
</dbReference>
<evidence type="ECO:0008006" key="6">
    <source>
        <dbReference type="Google" id="ProtNLM"/>
    </source>
</evidence>
<dbReference type="Gene3D" id="1.25.40.10">
    <property type="entry name" value="Tetratricopeptide repeat domain"/>
    <property type="match status" value="2"/>
</dbReference>
<keyword evidence="1" id="KW-0802">TPR repeat</keyword>
<evidence type="ECO:0000256" key="3">
    <source>
        <dbReference type="SAM" id="SignalP"/>
    </source>
</evidence>
<dbReference type="Proteomes" id="UP000292958">
    <property type="component" value="Unassembled WGS sequence"/>
</dbReference>
<feature type="signal peptide" evidence="3">
    <location>
        <begin position="1"/>
        <end position="16"/>
    </location>
</feature>
<keyword evidence="5" id="KW-1185">Reference proteome</keyword>
<feature type="repeat" description="TPR" evidence="1">
    <location>
        <begin position="51"/>
        <end position="84"/>
    </location>
</feature>
<keyword evidence="3" id="KW-0732">Signal</keyword>
<sequence length="546" mass="60453">MKLFTAALLLSSPLFAQMTMQMSHEDDHRPVPLVTGIGNSNHPIRIATPEAQKYFNQGLDYIWAFNHDEARRSFQKAADLDPTAAMPLWGVALAVGPNYNDIDIGHVRAQQAMTALARARSLAQTQPERDYISALSARYSGTGDNIVVHGNEYAQAMKAITTSYPNDLDAATLYAEALMDLNPWKLWNPDGSAAPHTDEIVSTLQAVLKKDPNHVGANHLLIHATESSPHPEVALASAKFLEDATPAAGHLVHMPAHTYQRTGNFSGSELANVRAVAADQAYFKSQHLESVTNMYYNMYYVHNIHFLAAACAMEGNNACTQKAAAELVSQVLPATKEHPETEWFTPTQPWMLTRFQQWKTILASPMPEPRLKDLTAFWHYARGNAFVAQHQLPEALKERAALAARIDTLPADAIPDFLNPAKSALQLALDVLDARIQEAQGNLTQAIETWRKAVALNDTFLYNEPADWYYPVRESLGGALLRAHKPAEAEAVFRRDLEINPGNGRSLYGLWQSQLDQKQTAEAAKTEAEFKKAWQKADTTLNIATL</sequence>
<reference evidence="4 5" key="1">
    <citation type="submission" date="2019-02" db="EMBL/GenBank/DDBJ databases">
        <title>Genomic Encyclopedia of Archaeal and Bacterial Type Strains, Phase II (KMG-II): from individual species to whole genera.</title>
        <authorList>
            <person name="Goeker M."/>
        </authorList>
    </citation>
    <scope>NUCLEOTIDE SEQUENCE [LARGE SCALE GENOMIC DNA]</scope>
    <source>
        <strain evidence="4 5">DSM 18101</strain>
    </source>
</reference>
<comment type="caution">
    <text evidence="4">The sequence shown here is derived from an EMBL/GenBank/DDBJ whole genome shotgun (WGS) entry which is preliminary data.</text>
</comment>
<evidence type="ECO:0000313" key="4">
    <source>
        <dbReference type="EMBL" id="RZU42081.1"/>
    </source>
</evidence>
<dbReference type="PANTHER" id="PTHR45588:SF1">
    <property type="entry name" value="WW DOMAIN-CONTAINING PROTEIN"/>
    <property type="match status" value="1"/>
</dbReference>
<dbReference type="RefSeq" id="WP_130419886.1">
    <property type="nucleotide sequence ID" value="NZ_SHKW01000001.1"/>
</dbReference>
<dbReference type="OrthoDB" id="9778494at2"/>
<accession>A0A4Q7YXX5</accession>
<gene>
    <name evidence="4" type="ORF">BDD14_3627</name>
</gene>
<proteinExistence type="predicted"/>